<reference evidence="1" key="1">
    <citation type="submission" date="2022-01" db="EMBL/GenBank/DDBJ databases">
        <title>Whole genome-based taxonomy of the Shewanellaceae.</title>
        <authorList>
            <person name="Martin-Rodriguez A.J."/>
        </authorList>
    </citation>
    <scope>NUCLEOTIDE SEQUENCE</scope>
    <source>
        <strain evidence="1">KCTC 23973</strain>
    </source>
</reference>
<protein>
    <submittedName>
        <fullName evidence="1">DUF2513 domain-containing protein</fullName>
    </submittedName>
</protein>
<name>A0A9X1ZDS8_9GAMM</name>
<evidence type="ECO:0000313" key="2">
    <source>
        <dbReference type="Proteomes" id="UP001139293"/>
    </source>
</evidence>
<sequence>MKVNFEYLRKLLEQFEVIDKPFPLITQLESDDFPINSEFAFHMGLLLDQNFIQYLTRTGSSPFEPDLDDADAISWFDCHVRLTSQGYDFLSALKQKDIWNALKGDFKENSIETVWKVAQGSLTKLATVQLQKLIDSSSLK</sequence>
<organism evidence="1 2">
    <name type="scientific">Shewanella pneumatophori</name>
    <dbReference type="NCBI Taxonomy" id="314092"/>
    <lineage>
        <taxon>Bacteria</taxon>
        <taxon>Pseudomonadati</taxon>
        <taxon>Pseudomonadota</taxon>
        <taxon>Gammaproteobacteria</taxon>
        <taxon>Alteromonadales</taxon>
        <taxon>Shewanellaceae</taxon>
        <taxon>Shewanella</taxon>
    </lineage>
</organism>
<dbReference type="RefSeq" id="WP_248949348.1">
    <property type="nucleotide sequence ID" value="NZ_JAKILB010000003.1"/>
</dbReference>
<gene>
    <name evidence="1" type="ORF">L2740_06865</name>
</gene>
<dbReference type="EMBL" id="JAKILB010000003">
    <property type="protein sequence ID" value="MCL1138270.1"/>
    <property type="molecule type" value="Genomic_DNA"/>
</dbReference>
<comment type="caution">
    <text evidence="1">The sequence shown here is derived from an EMBL/GenBank/DDBJ whole genome shotgun (WGS) entry which is preliminary data.</text>
</comment>
<proteinExistence type="predicted"/>
<evidence type="ECO:0000313" key="1">
    <source>
        <dbReference type="EMBL" id="MCL1138270.1"/>
    </source>
</evidence>
<dbReference type="AlphaFoldDB" id="A0A9X1ZDS8"/>
<dbReference type="Proteomes" id="UP001139293">
    <property type="component" value="Unassembled WGS sequence"/>
</dbReference>
<accession>A0A9X1ZDS8</accession>
<keyword evidence="2" id="KW-1185">Reference proteome</keyword>